<evidence type="ECO:0000256" key="3">
    <source>
        <dbReference type="ARBA" id="ARBA00022664"/>
    </source>
</evidence>
<dbReference type="AlphaFoldDB" id="A0AAD5TVQ6"/>
<organism evidence="11 12">
    <name type="scientific">Clydaea vesicula</name>
    <dbReference type="NCBI Taxonomy" id="447962"/>
    <lineage>
        <taxon>Eukaryota</taxon>
        <taxon>Fungi</taxon>
        <taxon>Fungi incertae sedis</taxon>
        <taxon>Chytridiomycota</taxon>
        <taxon>Chytridiomycota incertae sedis</taxon>
        <taxon>Chytridiomycetes</taxon>
        <taxon>Lobulomycetales</taxon>
        <taxon>Lobulomycetaceae</taxon>
        <taxon>Clydaea</taxon>
    </lineage>
</organism>
<dbReference type="PROSITE" id="PS50102">
    <property type="entry name" value="RRM"/>
    <property type="match status" value="2"/>
</dbReference>
<dbReference type="GO" id="GO:0005737">
    <property type="term" value="C:cytoplasm"/>
    <property type="evidence" value="ECO:0007669"/>
    <property type="project" value="TreeGrafter"/>
</dbReference>
<keyword evidence="4" id="KW-0677">Repeat</keyword>
<keyword evidence="7" id="KW-0539">Nucleus</keyword>
<comment type="subcellular location">
    <subcellularLocation>
        <location evidence="1">Nucleus</location>
    </subcellularLocation>
</comment>
<dbReference type="FunFam" id="3.30.70.330:FF:000028">
    <property type="entry name" value="Putative serine/arginine-rich splicing factor 4"/>
    <property type="match status" value="1"/>
</dbReference>
<dbReference type="SUPFAM" id="SSF54928">
    <property type="entry name" value="RNA-binding domain, RBD"/>
    <property type="match status" value="1"/>
</dbReference>
<dbReference type="PANTHER" id="PTHR23003:SF51">
    <property type="entry name" value="SERINE-ARGININE PROTEIN 55"/>
    <property type="match status" value="1"/>
</dbReference>
<dbReference type="EMBL" id="JADGJW010001022">
    <property type="protein sequence ID" value="KAJ3207931.1"/>
    <property type="molecule type" value="Genomic_DNA"/>
</dbReference>
<dbReference type="GO" id="GO:0003729">
    <property type="term" value="F:mRNA binding"/>
    <property type="evidence" value="ECO:0007669"/>
    <property type="project" value="TreeGrafter"/>
</dbReference>
<feature type="compositionally biased region" description="Basic and acidic residues" evidence="9">
    <location>
        <begin position="80"/>
        <end position="97"/>
    </location>
</feature>
<protein>
    <recommendedName>
        <fullName evidence="10">RRM domain-containing protein</fullName>
    </recommendedName>
</protein>
<accession>A0AAD5TVQ6</accession>
<gene>
    <name evidence="11" type="ORF">HK099_000166</name>
</gene>
<dbReference type="SMART" id="SM00360">
    <property type="entry name" value="RRM"/>
    <property type="match status" value="2"/>
</dbReference>
<feature type="compositionally biased region" description="Basic residues" evidence="9">
    <location>
        <begin position="180"/>
        <end position="234"/>
    </location>
</feature>
<evidence type="ECO:0000256" key="2">
    <source>
        <dbReference type="ARBA" id="ARBA00022553"/>
    </source>
</evidence>
<evidence type="ECO:0000313" key="12">
    <source>
        <dbReference type="Proteomes" id="UP001211065"/>
    </source>
</evidence>
<evidence type="ECO:0000256" key="4">
    <source>
        <dbReference type="ARBA" id="ARBA00022737"/>
    </source>
</evidence>
<feature type="domain" description="RRM" evidence="10">
    <location>
        <begin position="2"/>
        <end position="72"/>
    </location>
</feature>
<reference evidence="11" key="1">
    <citation type="submission" date="2020-05" db="EMBL/GenBank/DDBJ databases">
        <title>Phylogenomic resolution of chytrid fungi.</title>
        <authorList>
            <person name="Stajich J.E."/>
            <person name="Amses K."/>
            <person name="Simmons R."/>
            <person name="Seto K."/>
            <person name="Myers J."/>
            <person name="Bonds A."/>
            <person name="Quandt C.A."/>
            <person name="Barry K."/>
            <person name="Liu P."/>
            <person name="Grigoriev I."/>
            <person name="Longcore J.E."/>
            <person name="James T.Y."/>
        </authorList>
    </citation>
    <scope>NUCLEOTIDE SEQUENCE</scope>
    <source>
        <strain evidence="11">JEL0476</strain>
    </source>
</reference>
<dbReference type="Proteomes" id="UP001211065">
    <property type="component" value="Unassembled WGS sequence"/>
</dbReference>
<evidence type="ECO:0000259" key="10">
    <source>
        <dbReference type="PROSITE" id="PS50102"/>
    </source>
</evidence>
<dbReference type="InterPro" id="IPR012677">
    <property type="entry name" value="Nucleotide-bd_a/b_plait_sf"/>
</dbReference>
<comment type="caution">
    <text evidence="11">The sequence shown here is derived from an EMBL/GenBank/DDBJ whole genome shotgun (WGS) entry which is preliminary data.</text>
</comment>
<feature type="domain" description="RRM" evidence="10">
    <location>
        <begin position="107"/>
        <end position="180"/>
    </location>
</feature>
<evidence type="ECO:0000256" key="5">
    <source>
        <dbReference type="ARBA" id="ARBA00022884"/>
    </source>
</evidence>
<dbReference type="CDD" id="cd12339">
    <property type="entry name" value="RRM2_SRSF1_4_like"/>
    <property type="match status" value="1"/>
</dbReference>
<feature type="compositionally biased region" description="Basic and acidic residues" evidence="9">
    <location>
        <begin position="253"/>
        <end position="271"/>
    </location>
</feature>
<keyword evidence="6" id="KW-0508">mRNA splicing</keyword>
<evidence type="ECO:0000313" key="11">
    <source>
        <dbReference type="EMBL" id="KAJ3207931.1"/>
    </source>
</evidence>
<name>A0AAD5TVQ6_9FUNG</name>
<dbReference type="PANTHER" id="PTHR23003">
    <property type="entry name" value="RNA RECOGNITION MOTIF RRM DOMAIN CONTAINING PROTEIN"/>
    <property type="match status" value="1"/>
</dbReference>
<dbReference type="Gene3D" id="3.30.70.330">
    <property type="match status" value="2"/>
</dbReference>
<dbReference type="GO" id="GO:0008380">
    <property type="term" value="P:RNA splicing"/>
    <property type="evidence" value="ECO:0007669"/>
    <property type="project" value="UniProtKB-KW"/>
</dbReference>
<proteinExistence type="predicted"/>
<evidence type="ECO:0000256" key="9">
    <source>
        <dbReference type="SAM" id="MobiDB-lite"/>
    </source>
</evidence>
<keyword evidence="12" id="KW-1185">Reference proteome</keyword>
<keyword evidence="5 8" id="KW-0694">RNA-binding</keyword>
<evidence type="ECO:0000256" key="8">
    <source>
        <dbReference type="PROSITE-ProRule" id="PRU00176"/>
    </source>
</evidence>
<keyword evidence="3" id="KW-0507">mRNA processing</keyword>
<keyword evidence="2" id="KW-0597">Phosphoprotein</keyword>
<sequence>MSRIYIGRLSRDAQVEDVEKLCAKFGEIKEVNLKNGFGFVEYYSNRNAEDATDELNSTEFFGEKIIVELAKGLARRRDDRRSDRRDDYRRSERESRSSRRAYQHGGYRLIVDNLHSSISWQDLKDYMRKAGHVTFADAHKTRVGEGVVEFSNKDDMRYALETLDGTELKGHKIYLTEKSPRHHSRSPRSRSRSPRRKSRSWSRSKSRSPRRRRYSRSRSRSPRRRSYSPHRRSPSPHQLPRRSAEGRSYSKSPVKDNVGDNEKKFESDKNI</sequence>
<evidence type="ECO:0000256" key="6">
    <source>
        <dbReference type="ARBA" id="ARBA00023187"/>
    </source>
</evidence>
<dbReference type="InterPro" id="IPR035979">
    <property type="entry name" value="RBD_domain_sf"/>
</dbReference>
<dbReference type="InterPro" id="IPR050374">
    <property type="entry name" value="RRT5_SRSF_SR"/>
</dbReference>
<dbReference type="GO" id="GO:0006397">
    <property type="term" value="P:mRNA processing"/>
    <property type="evidence" value="ECO:0007669"/>
    <property type="project" value="UniProtKB-KW"/>
</dbReference>
<dbReference type="InterPro" id="IPR000504">
    <property type="entry name" value="RRM_dom"/>
</dbReference>
<evidence type="ECO:0000256" key="1">
    <source>
        <dbReference type="ARBA" id="ARBA00004123"/>
    </source>
</evidence>
<dbReference type="GO" id="GO:0005634">
    <property type="term" value="C:nucleus"/>
    <property type="evidence" value="ECO:0007669"/>
    <property type="project" value="UniProtKB-SubCell"/>
</dbReference>
<feature type="region of interest" description="Disordered" evidence="9">
    <location>
        <begin position="171"/>
        <end position="271"/>
    </location>
</feature>
<feature type="region of interest" description="Disordered" evidence="9">
    <location>
        <begin position="80"/>
        <end position="100"/>
    </location>
</feature>
<evidence type="ECO:0000256" key="7">
    <source>
        <dbReference type="ARBA" id="ARBA00023242"/>
    </source>
</evidence>
<dbReference type="Pfam" id="PF00076">
    <property type="entry name" value="RRM_1"/>
    <property type="match status" value="2"/>
</dbReference>